<comment type="cofactor">
    <cofactor evidence="17">
        <name>Mg(2+)</name>
        <dbReference type="ChEBI" id="CHEBI:18420"/>
    </cofactor>
</comment>
<organism evidence="22 23">
    <name type="scientific">Vogesella indigofera</name>
    <name type="common">Pseudomonas indigofera</name>
    <dbReference type="NCBI Taxonomy" id="45465"/>
    <lineage>
        <taxon>Bacteria</taxon>
        <taxon>Pseudomonadati</taxon>
        <taxon>Pseudomonadota</taxon>
        <taxon>Betaproteobacteria</taxon>
        <taxon>Neisseriales</taxon>
        <taxon>Chromobacteriaceae</taxon>
        <taxon>Vogesella</taxon>
    </lineage>
</organism>
<keyword evidence="23" id="KW-1185">Reference proteome</keyword>
<evidence type="ECO:0000256" key="11">
    <source>
        <dbReference type="ARBA" id="ARBA00023235"/>
    </source>
</evidence>
<evidence type="ECO:0000256" key="8">
    <source>
        <dbReference type="ARBA" id="ARBA00022857"/>
    </source>
</evidence>
<evidence type="ECO:0000256" key="4">
    <source>
        <dbReference type="ARBA" id="ARBA00009524"/>
    </source>
</evidence>
<dbReference type="PANTHER" id="PTHR12592:SF0">
    <property type="entry name" value="ATP-DEPENDENT (S)-NAD(P)H-HYDRATE DEHYDRATASE"/>
    <property type="match status" value="1"/>
</dbReference>
<accession>A0ABT5I8D9</accession>
<dbReference type="EC" id="5.1.99.6" evidence="19"/>
<evidence type="ECO:0000256" key="7">
    <source>
        <dbReference type="ARBA" id="ARBA00022840"/>
    </source>
</evidence>
<dbReference type="EC" id="4.2.1.136" evidence="19"/>
<keyword evidence="13" id="KW-0511">Multifunctional enzyme</keyword>
<dbReference type="Pfam" id="PF01256">
    <property type="entry name" value="Carb_kinase"/>
    <property type="match status" value="1"/>
</dbReference>
<comment type="similarity">
    <text evidence="17">Belongs to the NnrD/CARKD family.</text>
</comment>
<dbReference type="RefSeq" id="WP_272803927.1">
    <property type="nucleotide sequence ID" value="NZ_JAQQKY010000010.1"/>
</dbReference>
<comment type="similarity">
    <text evidence="4 19">In the C-terminal section; belongs to the NnrD/CARKD family.</text>
</comment>
<dbReference type="InterPro" id="IPR029056">
    <property type="entry name" value="Ribokinase-like"/>
</dbReference>
<comment type="catalytic activity">
    <reaction evidence="16 17 19">
        <text>(6S)-NADPHX + ADP = AMP + phosphate + NADPH + H(+)</text>
        <dbReference type="Rhea" id="RHEA:32235"/>
        <dbReference type="ChEBI" id="CHEBI:15378"/>
        <dbReference type="ChEBI" id="CHEBI:43474"/>
        <dbReference type="ChEBI" id="CHEBI:57783"/>
        <dbReference type="ChEBI" id="CHEBI:64076"/>
        <dbReference type="ChEBI" id="CHEBI:456215"/>
        <dbReference type="ChEBI" id="CHEBI:456216"/>
        <dbReference type="EC" id="4.2.1.136"/>
    </reaction>
</comment>
<dbReference type="SUPFAM" id="SSF64153">
    <property type="entry name" value="YjeF N-terminal domain-like"/>
    <property type="match status" value="1"/>
</dbReference>
<evidence type="ECO:0000256" key="12">
    <source>
        <dbReference type="ARBA" id="ARBA00023239"/>
    </source>
</evidence>
<comment type="function">
    <text evidence="17">Catalyzes the dehydration of the S-form of NAD(P)HX at the expense of ADP, which is converted to AMP. Together with NAD(P)HX epimerase, which catalyzes the epimerization of the S- and R-forms, the enzyme allows the repair of both epimers of NAD(P)HX, a damaged form of NAD(P)H that is a result of enzymatic or heat-dependent hydration.</text>
</comment>
<dbReference type="InterPro" id="IPR036652">
    <property type="entry name" value="YjeF_N_dom_sf"/>
</dbReference>
<comment type="caution">
    <text evidence="22">The sequence shown here is derived from an EMBL/GenBank/DDBJ whole genome shotgun (WGS) entry which is preliminary data.</text>
</comment>
<evidence type="ECO:0000256" key="1">
    <source>
        <dbReference type="ARBA" id="ARBA00000013"/>
    </source>
</evidence>
<reference evidence="22 23" key="1">
    <citation type="submission" date="2023-01" db="EMBL/GenBank/DDBJ databases">
        <title>Novel species of the genus Vogesella isolated from rivers.</title>
        <authorList>
            <person name="Lu H."/>
        </authorList>
    </citation>
    <scope>NUCLEOTIDE SEQUENCE [LARGE SCALE GENOMIC DNA]</scope>
    <source>
        <strain evidence="22 23">SH7W</strain>
    </source>
</reference>
<dbReference type="PROSITE" id="PS51385">
    <property type="entry name" value="YJEF_N"/>
    <property type="match status" value="1"/>
</dbReference>
<evidence type="ECO:0000256" key="5">
    <source>
        <dbReference type="ARBA" id="ARBA00022723"/>
    </source>
</evidence>
<feature type="binding site" evidence="18">
    <location>
        <begin position="58"/>
        <end position="62"/>
    </location>
    <ligand>
        <name>(6S)-NADPHX</name>
        <dbReference type="ChEBI" id="CHEBI:64076"/>
    </ligand>
</feature>
<feature type="binding site" evidence="17">
    <location>
        <begin position="394"/>
        <end position="398"/>
    </location>
    <ligand>
        <name>AMP</name>
        <dbReference type="ChEBI" id="CHEBI:456215"/>
    </ligand>
</feature>
<sequence length="499" mass="51402">MPANERALIDATALRQWEQQAAQAGLDLMARAGAAIAHWLRLHYPPPRRLLFAAGSGNNGGDALIAARLLLSDYAVSVWQPQPPATAAAQAAEQQYLAAGGRLDSTLSALPPAELLIDGLFGAGLNRPLDAGWQAQIAALDALPCPRVALDVPSGLDAWRGCVQGAALPVDHTLALLCHKPGLFTADGRDYSGRVELLTLDCPPALVPAAQGELLAANLAPLRRRHNSNKGSFGSVSIIGGCAGMGGAALLAGRAALALGAGKVRIHSLDARLSLDPLWPELMIAPLGNTSSLAADEVVAIGPGLGQSPQAHRILASVLAHPGALLLDADALNLLAGDPALQQQLRQRPRPAVITPHPAEAARLLACSTTTVQQDRLAAVRRLAAKLGVIAVLKGAGSLLCGPDGYYRLCTAGNAALASAGQGDILSGSIAALLAQGQDETSAAGNAVWLHASAGDRYLADAGGPIGLRASSTLPLMQQLLNRQLTGSIHDLHHRKPPF</sequence>
<feature type="binding site" evidence="17">
    <location>
        <position position="424"/>
    </location>
    <ligand>
        <name>(6S)-NADPHX</name>
        <dbReference type="ChEBI" id="CHEBI:64076"/>
    </ligand>
</feature>
<keyword evidence="6 17" id="KW-0547">Nucleotide-binding</keyword>
<dbReference type="HAMAP" id="MF_01965">
    <property type="entry name" value="NADHX_dehydratase"/>
    <property type="match status" value="1"/>
</dbReference>
<comment type="similarity">
    <text evidence="3 19">In the N-terminal section; belongs to the NnrE/AIBP family.</text>
</comment>
<feature type="binding site" evidence="17">
    <location>
        <position position="248"/>
    </location>
    <ligand>
        <name>(6S)-NADPHX</name>
        <dbReference type="ChEBI" id="CHEBI:64076"/>
    </ligand>
</feature>
<dbReference type="HAMAP" id="MF_01966">
    <property type="entry name" value="NADHX_epimerase"/>
    <property type="match status" value="1"/>
</dbReference>
<evidence type="ECO:0000313" key="22">
    <source>
        <dbReference type="EMBL" id="MDC7692248.1"/>
    </source>
</evidence>
<feature type="domain" description="YjeF N-terminal" evidence="21">
    <location>
        <begin position="14"/>
        <end position="208"/>
    </location>
</feature>
<keyword evidence="5 18" id="KW-0479">Metal-binding</keyword>
<feature type="binding site" evidence="17">
    <location>
        <position position="423"/>
    </location>
    <ligand>
        <name>AMP</name>
        <dbReference type="ChEBI" id="CHEBI:456215"/>
    </ligand>
</feature>
<feature type="binding site" evidence="17">
    <location>
        <position position="357"/>
    </location>
    <ligand>
        <name>(6S)-NADPHX</name>
        <dbReference type="ChEBI" id="CHEBI:64076"/>
    </ligand>
</feature>
<evidence type="ECO:0000259" key="21">
    <source>
        <dbReference type="PROSITE" id="PS51385"/>
    </source>
</evidence>
<dbReference type="SUPFAM" id="SSF53613">
    <property type="entry name" value="Ribokinase-like"/>
    <property type="match status" value="1"/>
</dbReference>
<dbReference type="CDD" id="cd01171">
    <property type="entry name" value="YXKO-related"/>
    <property type="match status" value="1"/>
</dbReference>
<comment type="similarity">
    <text evidence="18">Belongs to the NnrE/AIBP family.</text>
</comment>
<comment type="subunit">
    <text evidence="17">Homotetramer.</text>
</comment>
<dbReference type="Proteomes" id="UP001221566">
    <property type="component" value="Unassembled WGS sequence"/>
</dbReference>
<dbReference type="PROSITE" id="PS51383">
    <property type="entry name" value="YJEF_C_3"/>
    <property type="match status" value="1"/>
</dbReference>
<dbReference type="Gene3D" id="3.40.1190.20">
    <property type="match status" value="1"/>
</dbReference>
<comment type="caution">
    <text evidence="18">Lacks conserved residue(s) required for the propagation of feature annotation.</text>
</comment>
<dbReference type="PANTHER" id="PTHR12592">
    <property type="entry name" value="ATP-DEPENDENT (S)-NAD(P)H-HYDRATE DEHYDRATASE FAMILY MEMBER"/>
    <property type="match status" value="1"/>
</dbReference>
<feature type="binding site" evidence="18">
    <location>
        <position position="118"/>
    </location>
    <ligand>
        <name>K(+)</name>
        <dbReference type="ChEBI" id="CHEBI:29103"/>
    </ligand>
</feature>
<keyword evidence="10 17" id="KW-0520">NAD</keyword>
<evidence type="ECO:0000259" key="20">
    <source>
        <dbReference type="PROSITE" id="PS51383"/>
    </source>
</evidence>
<dbReference type="NCBIfam" id="TIGR00196">
    <property type="entry name" value="yjeF_cterm"/>
    <property type="match status" value="1"/>
</dbReference>
<evidence type="ECO:0000256" key="18">
    <source>
        <dbReference type="HAMAP-Rule" id="MF_01966"/>
    </source>
</evidence>
<feature type="binding site" evidence="18">
    <location>
        <position position="154"/>
    </location>
    <ligand>
        <name>K(+)</name>
        <dbReference type="ChEBI" id="CHEBI:29103"/>
    </ligand>
</feature>
<evidence type="ECO:0000256" key="9">
    <source>
        <dbReference type="ARBA" id="ARBA00022958"/>
    </source>
</evidence>
<feature type="domain" description="YjeF C-terminal" evidence="20">
    <location>
        <begin position="213"/>
        <end position="484"/>
    </location>
</feature>
<evidence type="ECO:0000313" key="23">
    <source>
        <dbReference type="Proteomes" id="UP001221566"/>
    </source>
</evidence>
<evidence type="ECO:0000256" key="17">
    <source>
        <dbReference type="HAMAP-Rule" id="MF_01965"/>
    </source>
</evidence>
<dbReference type="PIRSF" id="PIRSF017184">
    <property type="entry name" value="Nnr"/>
    <property type="match status" value="1"/>
</dbReference>
<evidence type="ECO:0000256" key="2">
    <source>
        <dbReference type="ARBA" id="ARBA00000909"/>
    </source>
</evidence>
<dbReference type="NCBIfam" id="TIGR00197">
    <property type="entry name" value="yjeF_nterm"/>
    <property type="match status" value="1"/>
</dbReference>
<dbReference type="Pfam" id="PF03853">
    <property type="entry name" value="YjeF_N"/>
    <property type="match status" value="1"/>
</dbReference>
<comment type="catalytic activity">
    <reaction evidence="2 18 19">
        <text>(6R)-NADPHX = (6S)-NADPHX</text>
        <dbReference type="Rhea" id="RHEA:32227"/>
        <dbReference type="ChEBI" id="CHEBI:64076"/>
        <dbReference type="ChEBI" id="CHEBI:64077"/>
        <dbReference type="EC" id="5.1.99.6"/>
    </reaction>
</comment>
<keyword evidence="8 17" id="KW-0521">NADP</keyword>
<feature type="binding site" evidence="18">
    <location>
        <begin position="122"/>
        <end position="128"/>
    </location>
    <ligand>
        <name>(6S)-NADPHX</name>
        <dbReference type="ChEBI" id="CHEBI:64076"/>
    </ligand>
</feature>
<dbReference type="InterPro" id="IPR030677">
    <property type="entry name" value="Nnr"/>
</dbReference>
<evidence type="ECO:0000256" key="13">
    <source>
        <dbReference type="ARBA" id="ARBA00023268"/>
    </source>
</evidence>
<name>A0ABT5I8D9_VOGIN</name>
<proteinExistence type="inferred from homology"/>
<keyword evidence="7 17" id="KW-0067">ATP-binding</keyword>
<gene>
    <name evidence="17" type="primary">nnrD</name>
    <name evidence="18" type="synonym">nnrE</name>
    <name evidence="22" type="ORF">PQU93_15880</name>
</gene>
<keyword evidence="11 18" id="KW-0413">Isomerase</keyword>
<dbReference type="InterPro" id="IPR000631">
    <property type="entry name" value="CARKD"/>
</dbReference>
<comment type="cofactor">
    <cofactor evidence="18 19">
        <name>K(+)</name>
        <dbReference type="ChEBI" id="CHEBI:29103"/>
    </cofactor>
    <text evidence="18 19">Binds 1 potassium ion per subunit.</text>
</comment>
<feature type="binding site" evidence="17">
    <location>
        <position position="304"/>
    </location>
    <ligand>
        <name>(6S)-NADPHX</name>
        <dbReference type="ChEBI" id="CHEBI:64076"/>
    </ligand>
</feature>
<evidence type="ECO:0000256" key="6">
    <source>
        <dbReference type="ARBA" id="ARBA00022741"/>
    </source>
</evidence>
<evidence type="ECO:0000256" key="19">
    <source>
        <dbReference type="PIRNR" id="PIRNR017184"/>
    </source>
</evidence>
<dbReference type="Gene3D" id="3.40.50.10260">
    <property type="entry name" value="YjeF N-terminal domain"/>
    <property type="match status" value="1"/>
</dbReference>
<evidence type="ECO:0000256" key="16">
    <source>
        <dbReference type="ARBA" id="ARBA00049209"/>
    </source>
</evidence>
<comment type="function">
    <text evidence="18">Catalyzes the epimerization of the S- and R-forms of NAD(P)HX, a damaged form of NAD(P)H that is a result of enzymatic or heat-dependent hydration. This is a prerequisite for the S-specific NAD(P)H-hydrate dehydratase to allow the repair of both epimers of NAD(P)HX.</text>
</comment>
<comment type="function">
    <text evidence="14 19">Bifunctional enzyme that catalyzes the epimerization of the S- and R-forms of NAD(P)HX and the dehydration of the S-form of NAD(P)HX at the expense of ADP, which is converted to AMP. This allows the repair of both epimers of NAD(P)HX, a damaged form of NAD(P)H that is a result of enzymatic or heat-dependent hydration.</text>
</comment>
<comment type="catalytic activity">
    <reaction evidence="15 17 19">
        <text>(6S)-NADHX + ADP = AMP + phosphate + NADH + H(+)</text>
        <dbReference type="Rhea" id="RHEA:32223"/>
        <dbReference type="ChEBI" id="CHEBI:15378"/>
        <dbReference type="ChEBI" id="CHEBI:43474"/>
        <dbReference type="ChEBI" id="CHEBI:57945"/>
        <dbReference type="ChEBI" id="CHEBI:64074"/>
        <dbReference type="ChEBI" id="CHEBI:456215"/>
        <dbReference type="ChEBI" id="CHEBI:456216"/>
        <dbReference type="EC" id="4.2.1.136"/>
    </reaction>
</comment>
<evidence type="ECO:0000256" key="15">
    <source>
        <dbReference type="ARBA" id="ARBA00048238"/>
    </source>
</evidence>
<evidence type="ECO:0000256" key="3">
    <source>
        <dbReference type="ARBA" id="ARBA00006001"/>
    </source>
</evidence>
<evidence type="ECO:0000256" key="14">
    <source>
        <dbReference type="ARBA" id="ARBA00025153"/>
    </source>
</evidence>
<feature type="binding site" evidence="18">
    <location>
        <position position="151"/>
    </location>
    <ligand>
        <name>(6S)-NADPHX</name>
        <dbReference type="ChEBI" id="CHEBI:64076"/>
    </ligand>
</feature>
<feature type="binding site" evidence="18">
    <location>
        <position position="59"/>
    </location>
    <ligand>
        <name>K(+)</name>
        <dbReference type="ChEBI" id="CHEBI:29103"/>
    </ligand>
</feature>
<comment type="catalytic activity">
    <reaction evidence="1 18 19">
        <text>(6R)-NADHX = (6S)-NADHX</text>
        <dbReference type="Rhea" id="RHEA:32215"/>
        <dbReference type="ChEBI" id="CHEBI:64074"/>
        <dbReference type="ChEBI" id="CHEBI:64075"/>
        <dbReference type="EC" id="5.1.99.6"/>
    </reaction>
</comment>
<keyword evidence="9 18" id="KW-0630">Potassium</keyword>
<dbReference type="EMBL" id="JAQQKY010000010">
    <property type="protein sequence ID" value="MDC7692248.1"/>
    <property type="molecule type" value="Genomic_DNA"/>
</dbReference>
<keyword evidence="12 17" id="KW-0456">Lyase</keyword>
<evidence type="ECO:0000256" key="10">
    <source>
        <dbReference type="ARBA" id="ARBA00023027"/>
    </source>
</evidence>
<dbReference type="InterPro" id="IPR004443">
    <property type="entry name" value="YjeF_N_dom"/>
</dbReference>
<protein>
    <recommendedName>
        <fullName evidence="19">Bifunctional NAD(P)H-hydrate repair enzyme</fullName>
    </recommendedName>
    <alternativeName>
        <fullName evidence="19">Nicotinamide nucleotide repair protein</fullName>
    </alternativeName>
    <domain>
        <recommendedName>
            <fullName evidence="19">ADP-dependent (S)-NAD(P)H-hydrate dehydratase</fullName>
            <ecNumber evidence="19">4.2.1.136</ecNumber>
        </recommendedName>
        <alternativeName>
            <fullName evidence="19">ADP-dependent NAD(P)HX dehydratase</fullName>
        </alternativeName>
    </domain>
    <domain>
        <recommendedName>
            <fullName evidence="19">NAD(P)H-hydrate epimerase</fullName>
            <ecNumber evidence="19">5.1.99.6</ecNumber>
        </recommendedName>
    </domain>
</protein>